<dbReference type="PANTHER" id="PTHR46648:SF1">
    <property type="entry name" value="ADENOSINE 5'-MONOPHOSPHORAMIDASE HNT1"/>
    <property type="match status" value="1"/>
</dbReference>
<name>A0ABV8RZX7_9BURK</name>
<dbReference type="InterPro" id="IPR001310">
    <property type="entry name" value="Histidine_triad_HIT"/>
</dbReference>
<evidence type="ECO:0000313" key="4">
    <source>
        <dbReference type="Proteomes" id="UP001595756"/>
    </source>
</evidence>
<organism evidence="3 4">
    <name type="scientific">Castellaniella hirudinis</name>
    <dbReference type="NCBI Taxonomy" id="1144617"/>
    <lineage>
        <taxon>Bacteria</taxon>
        <taxon>Pseudomonadati</taxon>
        <taxon>Pseudomonadota</taxon>
        <taxon>Betaproteobacteria</taxon>
        <taxon>Burkholderiales</taxon>
        <taxon>Alcaligenaceae</taxon>
        <taxon>Castellaniella</taxon>
    </lineage>
</organism>
<dbReference type="PRINTS" id="PR00332">
    <property type="entry name" value="HISTRIAD"/>
</dbReference>
<evidence type="ECO:0000259" key="2">
    <source>
        <dbReference type="PROSITE" id="PS51084"/>
    </source>
</evidence>
<feature type="domain" description="HIT" evidence="2">
    <location>
        <begin position="6"/>
        <end position="113"/>
    </location>
</feature>
<evidence type="ECO:0000256" key="1">
    <source>
        <dbReference type="PROSITE-ProRule" id="PRU00464"/>
    </source>
</evidence>
<dbReference type="RefSeq" id="WP_376812907.1">
    <property type="nucleotide sequence ID" value="NZ_JBHSDY010000005.1"/>
</dbReference>
<sequence length="136" mass="15160">MSMETVFTRILAGEIPAAIVHRDARVFAFMDAGQLNPGHVLVATCEPYATLLDMDEDLAAELMRLAYRVARAVQDAFQPEGLTLLQANRPAGWQTVPHAHIHVLPRYENDGVGLVWPRKDPGMEVLREYAARIRLG</sequence>
<dbReference type="Pfam" id="PF01230">
    <property type="entry name" value="HIT"/>
    <property type="match status" value="1"/>
</dbReference>
<dbReference type="InterPro" id="IPR011146">
    <property type="entry name" value="HIT-like"/>
</dbReference>
<protein>
    <submittedName>
        <fullName evidence="3">HIT family protein</fullName>
        <ecNumber evidence="3">2.1.1.-</ecNumber>
    </submittedName>
</protein>
<evidence type="ECO:0000313" key="3">
    <source>
        <dbReference type="EMBL" id="MFC4298360.1"/>
    </source>
</evidence>
<dbReference type="Proteomes" id="UP001595756">
    <property type="component" value="Unassembled WGS sequence"/>
</dbReference>
<keyword evidence="3" id="KW-0808">Transferase</keyword>
<feature type="short sequence motif" description="Histidine triad motif" evidence="1">
    <location>
        <begin position="98"/>
        <end position="102"/>
    </location>
</feature>
<keyword evidence="4" id="KW-1185">Reference proteome</keyword>
<gene>
    <name evidence="3" type="ORF">ACFO0J_09940</name>
</gene>
<accession>A0ABV8RZX7</accession>
<dbReference type="EMBL" id="JBHSDY010000005">
    <property type="protein sequence ID" value="MFC4298360.1"/>
    <property type="molecule type" value="Genomic_DNA"/>
</dbReference>
<proteinExistence type="predicted"/>
<dbReference type="GO" id="GO:0032259">
    <property type="term" value="P:methylation"/>
    <property type="evidence" value="ECO:0007669"/>
    <property type="project" value="UniProtKB-KW"/>
</dbReference>
<dbReference type="EC" id="2.1.1.-" evidence="3"/>
<comment type="caution">
    <text evidence="3">The sequence shown here is derived from an EMBL/GenBank/DDBJ whole genome shotgun (WGS) entry which is preliminary data.</text>
</comment>
<dbReference type="Gene3D" id="3.30.428.10">
    <property type="entry name" value="HIT-like"/>
    <property type="match status" value="1"/>
</dbReference>
<dbReference type="SUPFAM" id="SSF54197">
    <property type="entry name" value="HIT-like"/>
    <property type="match status" value="1"/>
</dbReference>
<dbReference type="PANTHER" id="PTHR46648">
    <property type="entry name" value="HIT FAMILY PROTEIN 1"/>
    <property type="match status" value="1"/>
</dbReference>
<keyword evidence="3" id="KW-0489">Methyltransferase</keyword>
<dbReference type="GO" id="GO:0008168">
    <property type="term" value="F:methyltransferase activity"/>
    <property type="evidence" value="ECO:0007669"/>
    <property type="project" value="UniProtKB-KW"/>
</dbReference>
<reference evidence="4" key="1">
    <citation type="journal article" date="2019" name="Int. J. Syst. Evol. Microbiol.">
        <title>The Global Catalogue of Microorganisms (GCM) 10K type strain sequencing project: providing services to taxonomists for standard genome sequencing and annotation.</title>
        <authorList>
            <consortium name="The Broad Institute Genomics Platform"/>
            <consortium name="The Broad Institute Genome Sequencing Center for Infectious Disease"/>
            <person name="Wu L."/>
            <person name="Ma J."/>
        </authorList>
    </citation>
    <scope>NUCLEOTIDE SEQUENCE [LARGE SCALE GENOMIC DNA]</scope>
    <source>
        <strain evidence="4">CGMCC 1.19029</strain>
    </source>
</reference>
<dbReference type="PROSITE" id="PS51084">
    <property type="entry name" value="HIT_2"/>
    <property type="match status" value="1"/>
</dbReference>
<dbReference type="InterPro" id="IPR036265">
    <property type="entry name" value="HIT-like_sf"/>
</dbReference>